<evidence type="ECO:0000313" key="6">
    <source>
        <dbReference type="Ensembl" id="ENSCABP00000028372.1"/>
    </source>
</evidence>
<keyword evidence="4" id="KW-0112">Calmodulin-binding</keyword>
<dbReference type="GO" id="GO:0051295">
    <property type="term" value="P:establishment of meiotic spindle localization"/>
    <property type="evidence" value="ECO:0007669"/>
    <property type="project" value="TreeGrafter"/>
</dbReference>
<dbReference type="PANTHER" id="PTHR22706">
    <property type="entry name" value="ASSEMBLY FACTOR FOR SPINDLE MICROTUBULES"/>
    <property type="match status" value="1"/>
</dbReference>
<protein>
    <submittedName>
        <fullName evidence="6">Uncharacterized protein</fullName>
    </submittedName>
</protein>
<dbReference type="PANTHER" id="PTHR22706:SF1">
    <property type="entry name" value="ASSEMBLY FACTOR FOR SPINDLE MICROTUBULES"/>
    <property type="match status" value="1"/>
</dbReference>
<dbReference type="GO" id="GO:0005516">
    <property type="term" value="F:calmodulin binding"/>
    <property type="evidence" value="ECO:0007669"/>
    <property type="project" value="UniProtKB-KW"/>
</dbReference>
<dbReference type="Proteomes" id="UP000694404">
    <property type="component" value="Unplaced"/>
</dbReference>
<dbReference type="PROSITE" id="PS50096">
    <property type="entry name" value="IQ"/>
    <property type="match status" value="7"/>
</dbReference>
<accession>A0A8C0J8Z4</accession>
<dbReference type="InterPro" id="IPR051185">
    <property type="entry name" value="ASPM"/>
</dbReference>
<dbReference type="AlphaFoldDB" id="A0A8C0J8Z4"/>
<dbReference type="CDD" id="cd23767">
    <property type="entry name" value="IQCD"/>
    <property type="match status" value="6"/>
</dbReference>
<evidence type="ECO:0000256" key="1">
    <source>
        <dbReference type="ARBA" id="ARBA00004496"/>
    </source>
</evidence>
<dbReference type="Gene3D" id="1.20.5.190">
    <property type="match status" value="4"/>
</dbReference>
<dbReference type="InterPro" id="IPR027417">
    <property type="entry name" value="P-loop_NTPase"/>
</dbReference>
<dbReference type="GO" id="GO:0000922">
    <property type="term" value="C:spindle pole"/>
    <property type="evidence" value="ECO:0007669"/>
    <property type="project" value="TreeGrafter"/>
</dbReference>
<dbReference type="OMA" id="QVIQAHY"/>
<evidence type="ECO:0000256" key="4">
    <source>
        <dbReference type="ARBA" id="ARBA00022860"/>
    </source>
</evidence>
<dbReference type="GeneTree" id="ENSGT00560000077332"/>
<dbReference type="GO" id="GO:0007051">
    <property type="term" value="P:spindle organization"/>
    <property type="evidence" value="ECO:0007669"/>
    <property type="project" value="TreeGrafter"/>
</dbReference>
<evidence type="ECO:0000256" key="5">
    <source>
        <dbReference type="SAM" id="MobiDB-lite"/>
    </source>
</evidence>
<feature type="compositionally biased region" description="Basic residues" evidence="5">
    <location>
        <begin position="82"/>
        <end position="96"/>
    </location>
</feature>
<evidence type="ECO:0000256" key="3">
    <source>
        <dbReference type="ARBA" id="ARBA00022737"/>
    </source>
</evidence>
<dbReference type="Pfam" id="PF00612">
    <property type="entry name" value="IQ"/>
    <property type="match status" value="7"/>
</dbReference>
<dbReference type="GO" id="GO:0005737">
    <property type="term" value="C:cytoplasm"/>
    <property type="evidence" value="ECO:0007669"/>
    <property type="project" value="UniProtKB-SubCell"/>
</dbReference>
<proteinExistence type="predicted"/>
<comment type="subcellular location">
    <subcellularLocation>
        <location evidence="1">Cytoplasm</location>
    </subcellularLocation>
</comment>
<feature type="region of interest" description="Disordered" evidence="5">
    <location>
        <begin position="455"/>
        <end position="489"/>
    </location>
</feature>
<feature type="region of interest" description="Disordered" evidence="5">
    <location>
        <begin position="75"/>
        <end position="96"/>
    </location>
</feature>
<organism evidence="6 7">
    <name type="scientific">Chelonoidis abingdonii</name>
    <name type="common">Abingdon island giant tortoise</name>
    <name type="synonym">Testudo abingdonii</name>
    <dbReference type="NCBI Taxonomy" id="106734"/>
    <lineage>
        <taxon>Eukaryota</taxon>
        <taxon>Metazoa</taxon>
        <taxon>Chordata</taxon>
        <taxon>Craniata</taxon>
        <taxon>Vertebrata</taxon>
        <taxon>Euteleostomi</taxon>
        <taxon>Archelosauria</taxon>
        <taxon>Testudinata</taxon>
        <taxon>Testudines</taxon>
        <taxon>Cryptodira</taxon>
        <taxon>Durocryptodira</taxon>
        <taxon>Testudinoidea</taxon>
        <taxon>Testudinidae</taxon>
        <taxon>Chelonoidis</taxon>
    </lineage>
</organism>
<reference evidence="6" key="2">
    <citation type="submission" date="2025-09" db="UniProtKB">
        <authorList>
            <consortium name="Ensembl"/>
        </authorList>
    </citation>
    <scope>IDENTIFICATION</scope>
</reference>
<keyword evidence="3" id="KW-0677">Repeat</keyword>
<dbReference type="FunFam" id="1.20.5.190:FF:000055">
    <property type="entry name" value="Putative microtubule-associated protein futsch"/>
    <property type="match status" value="3"/>
</dbReference>
<dbReference type="Ensembl" id="ENSCABT00000031087.1">
    <property type="protein sequence ID" value="ENSCABP00000028372.1"/>
    <property type="gene ID" value="ENSCABG00000020845.1"/>
</dbReference>
<dbReference type="SUPFAM" id="SSF52540">
    <property type="entry name" value="P-loop containing nucleoside triphosphate hydrolases"/>
    <property type="match status" value="3"/>
</dbReference>
<dbReference type="GO" id="GO:0000278">
    <property type="term" value="P:mitotic cell cycle"/>
    <property type="evidence" value="ECO:0007669"/>
    <property type="project" value="TreeGrafter"/>
</dbReference>
<evidence type="ECO:0000313" key="7">
    <source>
        <dbReference type="Proteomes" id="UP000694404"/>
    </source>
</evidence>
<keyword evidence="7" id="KW-1185">Reference proteome</keyword>
<name>A0A8C0J8Z4_CHEAB</name>
<dbReference type="InterPro" id="IPR000048">
    <property type="entry name" value="IQ_motif_EF-hand-BS"/>
</dbReference>
<dbReference type="SMART" id="SM00015">
    <property type="entry name" value="IQ"/>
    <property type="match status" value="7"/>
</dbReference>
<evidence type="ECO:0000256" key="2">
    <source>
        <dbReference type="ARBA" id="ARBA00022490"/>
    </source>
</evidence>
<reference evidence="6" key="1">
    <citation type="submission" date="2025-08" db="UniProtKB">
        <authorList>
            <consortium name="Ensembl"/>
        </authorList>
    </citation>
    <scope>IDENTIFICATION</scope>
</reference>
<feature type="region of interest" description="Disordered" evidence="5">
    <location>
        <begin position="370"/>
        <end position="393"/>
    </location>
</feature>
<sequence length="613" mass="68094">MVPSQLPALLLSGCCWHRGRGRGEAGPCGTGKSIPGGVAGSGLTCGFAPPSMEAVEQYPSAPRPWHGRVQLSFEEMNPVGRQRPRSRLSPGRHHSKHRASSFDDILVDELDMLLDAAATVIQAAWRGYQARQQLRAQYHAAIAIQAAWRGFLARERLASQRVEATAWQGHTARRGHVWAKPELEEEQAAVVIQAHYRGYRVRCEIHNQYLAATTIQAHYRGYRTRQALAESHRAATTIQAHWRGYHTRQELAHVRAALRPTSSLRDFFSRTYRGFVNYMMGGQEAPPPTRLPSRTQGLGGAQTPLGFPARWPGECRAGKEKLPMLPGLAQRGGTPPPDFKKCPHCGRNMTVWVLEGVGKGTAYQSDASSEEHYYHTQGPPWQAAPSHPSTRKEGTGYRAVAERACYGAGHGRAQARQAGAYPTERAERVVYKGHRHSTGTPPASKMVAENRAAPKVWHQGREKGQKGRPCVAREATQCRERGSRSTADLSAMRYHSSASFLPSTERQQAAEGTAAAWLSSSFWPSQPKGERRVFKTRKRYWQLVQAATLIQAFWRGCQARRALREQKAAAVRIQSAFRGYRTRTYLSEVGVLSAGETEEESDSAWSCQPVRCH</sequence>
<keyword evidence="2" id="KW-0963">Cytoplasm</keyword>